<evidence type="ECO:0000313" key="11">
    <source>
        <dbReference type="Proteomes" id="UP000009022"/>
    </source>
</evidence>
<comment type="subcellular location">
    <subcellularLocation>
        <location evidence="1">Secreted</location>
    </subcellularLocation>
</comment>
<feature type="disulfide bond" evidence="8">
    <location>
        <begin position="137"/>
        <end position="146"/>
    </location>
</feature>
<keyword evidence="11" id="KW-1185">Reference proteome</keyword>
<dbReference type="CDD" id="cd00054">
    <property type="entry name" value="EGF_CA"/>
    <property type="match status" value="2"/>
</dbReference>
<reference evidence="10 11" key="1">
    <citation type="journal article" date="2008" name="Nature">
        <title>The Trichoplax genome and the nature of placozoans.</title>
        <authorList>
            <person name="Srivastava M."/>
            <person name="Begovic E."/>
            <person name="Chapman J."/>
            <person name="Putnam N.H."/>
            <person name="Hellsten U."/>
            <person name="Kawashima T."/>
            <person name="Kuo A."/>
            <person name="Mitros T."/>
            <person name="Salamov A."/>
            <person name="Carpenter M.L."/>
            <person name="Signorovitch A.Y."/>
            <person name="Moreno M.A."/>
            <person name="Kamm K."/>
            <person name="Grimwood J."/>
            <person name="Schmutz J."/>
            <person name="Shapiro H."/>
            <person name="Grigoriev I.V."/>
            <person name="Buss L.W."/>
            <person name="Schierwater B."/>
            <person name="Dellaporta S.L."/>
            <person name="Rokhsar D.S."/>
        </authorList>
    </citation>
    <scope>NUCLEOTIDE SEQUENCE [LARGE SCALE GENOMIC DNA]</scope>
    <source>
        <strain evidence="10 11">Grell-BS-1999</strain>
    </source>
</reference>
<evidence type="ECO:0000256" key="4">
    <source>
        <dbReference type="ARBA" id="ARBA00022729"/>
    </source>
</evidence>
<dbReference type="OrthoDB" id="2015116at2759"/>
<comment type="caution">
    <text evidence="8">Lacks conserved residue(s) required for the propagation of feature annotation.</text>
</comment>
<evidence type="ECO:0000256" key="1">
    <source>
        <dbReference type="ARBA" id="ARBA00004613"/>
    </source>
</evidence>
<feature type="domain" description="EGF-like" evidence="9">
    <location>
        <begin position="486"/>
        <end position="521"/>
    </location>
</feature>
<dbReference type="PANTHER" id="PTHR24040:SF13">
    <property type="entry name" value="FIBROPELLIN-1"/>
    <property type="match status" value="1"/>
</dbReference>
<dbReference type="PhylomeDB" id="B3RNP9"/>
<evidence type="ECO:0000256" key="5">
    <source>
        <dbReference type="ARBA" id="ARBA00022737"/>
    </source>
</evidence>
<feature type="disulfide bond" evidence="8">
    <location>
        <begin position="490"/>
        <end position="500"/>
    </location>
</feature>
<dbReference type="GO" id="GO:0005509">
    <property type="term" value="F:calcium ion binding"/>
    <property type="evidence" value="ECO:0007669"/>
    <property type="project" value="InterPro"/>
</dbReference>
<dbReference type="SUPFAM" id="SSF57184">
    <property type="entry name" value="Growth factor receptor domain"/>
    <property type="match status" value="2"/>
</dbReference>
<dbReference type="InterPro" id="IPR009030">
    <property type="entry name" value="Growth_fac_rcpt_cys_sf"/>
</dbReference>
<dbReference type="FunFam" id="2.10.25.10:FF:000031">
    <property type="entry name" value="neurogenic locus notch homolog protein 3"/>
    <property type="match status" value="1"/>
</dbReference>
<feature type="disulfide bond" evidence="8">
    <location>
        <begin position="100"/>
        <end position="109"/>
    </location>
</feature>
<dbReference type="Pfam" id="PF14670">
    <property type="entry name" value="FXa_inhibition"/>
    <property type="match status" value="1"/>
</dbReference>
<keyword evidence="2" id="KW-0964">Secreted</keyword>
<feature type="disulfide bond" evidence="8">
    <location>
        <begin position="321"/>
        <end position="331"/>
    </location>
</feature>
<gene>
    <name evidence="10" type="ORF">TRIADDRAFT_53244</name>
</gene>
<keyword evidence="5" id="KW-0677">Repeat</keyword>
<dbReference type="PROSITE" id="PS00022">
    <property type="entry name" value="EGF_1"/>
    <property type="match status" value="5"/>
</dbReference>
<feature type="disulfide bond" evidence="8">
    <location>
        <begin position="474"/>
        <end position="483"/>
    </location>
</feature>
<accession>B3RNP9</accession>
<dbReference type="SMART" id="SM00179">
    <property type="entry name" value="EGF_CA"/>
    <property type="match status" value="8"/>
</dbReference>
<dbReference type="KEGG" id="tad:TRIADDRAFT_53244"/>
<dbReference type="eggNOG" id="KOG1217">
    <property type="taxonomic scope" value="Eukaryota"/>
</dbReference>
<keyword evidence="4" id="KW-0732">Signal</keyword>
<dbReference type="Pfam" id="PF23283">
    <property type="entry name" value="D8C_UMOD"/>
    <property type="match status" value="1"/>
</dbReference>
<dbReference type="Gene3D" id="2.10.25.10">
    <property type="entry name" value="Laminin"/>
    <property type="match status" value="8"/>
</dbReference>
<dbReference type="Pfam" id="PF07645">
    <property type="entry name" value="EGF_CA"/>
    <property type="match status" value="2"/>
</dbReference>
<dbReference type="STRING" id="10228.B3RNP9"/>
<evidence type="ECO:0000256" key="7">
    <source>
        <dbReference type="ARBA" id="ARBA00023180"/>
    </source>
</evidence>
<dbReference type="GO" id="GO:0005576">
    <property type="term" value="C:extracellular region"/>
    <property type="evidence" value="ECO:0007669"/>
    <property type="project" value="UniProtKB-SubCell"/>
</dbReference>
<dbReference type="Proteomes" id="UP000009022">
    <property type="component" value="Unassembled WGS sequence"/>
</dbReference>
<sequence length="566" mass="63408">MYLEPCQQYQWLNGTDRSSINVNLKYQCDTNLSNSWYRFGGADENYVLQTNCSEISNLGVCGTISPGWMYGNHPQDYCDPNPCYNHGTCSLRATGYTCSCLPRYTGEHCERNFDPCNANPCNQGICLTKGQGYQCLCKPGYTGKYCQDDLNECRTNKSICQGNCHNTVGSYFCSCQNGQILMADKISCFDPCQNAISLTDPTRSIYNDEPSSFHIKCDRTQFKNNFWYRFNGGRNSQMIAQGRVSMLKCGTISPGWLVGNHPAVTEGIATGKVCFTWGPSPCHWNRTINIKNCGNYFVYKLPPPPDCDLRYCTTRATINKCFFNPCRYGECINITGNHQCICRKGFTGADCAQDINECETLNGGCQEACINTFGSYRCQCANNSILMKDGHHCLVNQGIVKRMACFNFHNSCCHTSNMIRIRNCHSYFVYNLSASKSCNPGTRYCTIKLDKCQPDPCIHGTCYRNNSSSFYCQCRHGYTGNICQTAINECLSNPCHHGKCINQENRYTCVCKKGITGVNCDRDINECLDRNGGCSHFCNNTYAGYFCSCPNSLTVGVDKHTCIGML</sequence>
<dbReference type="InterPro" id="IPR000742">
    <property type="entry name" value="EGF"/>
</dbReference>
<dbReference type="GeneID" id="6751102"/>
<proteinExistence type="predicted"/>
<protein>
    <recommendedName>
        <fullName evidence="9">EGF-like domain-containing protein</fullName>
    </recommendedName>
</protein>
<evidence type="ECO:0000313" key="10">
    <source>
        <dbReference type="EMBL" id="EDV27498.1"/>
    </source>
</evidence>
<dbReference type="InterPro" id="IPR000152">
    <property type="entry name" value="EGF-type_Asp/Asn_hydroxyl_site"/>
</dbReference>
<feature type="domain" description="EGF-like" evidence="9">
    <location>
        <begin position="317"/>
        <end position="352"/>
    </location>
</feature>
<feature type="disulfide bond" evidence="8">
    <location>
        <begin position="452"/>
        <end position="462"/>
    </location>
</feature>
<dbReference type="PROSITE" id="PS50026">
    <property type="entry name" value="EGF_3"/>
    <property type="match status" value="5"/>
</dbReference>
<dbReference type="RefSeq" id="XP_002109332.1">
    <property type="nucleotide sequence ID" value="XM_002109296.1"/>
</dbReference>
<dbReference type="AlphaFoldDB" id="B3RNP9"/>
<evidence type="ECO:0000256" key="8">
    <source>
        <dbReference type="PROSITE-ProRule" id="PRU00076"/>
    </source>
</evidence>
<dbReference type="Pfam" id="PF00008">
    <property type="entry name" value="EGF"/>
    <property type="match status" value="3"/>
</dbReference>
<dbReference type="FunFam" id="2.10.25.10:FF:000472">
    <property type="entry name" value="Uncharacterized protein, isoform A"/>
    <property type="match status" value="1"/>
</dbReference>
<dbReference type="SMART" id="SM00181">
    <property type="entry name" value="EGF"/>
    <property type="match status" value="8"/>
</dbReference>
<feature type="domain" description="EGF-like" evidence="9">
    <location>
        <begin position="112"/>
        <end position="147"/>
    </location>
</feature>
<dbReference type="OMA" id="IITRQAC"/>
<dbReference type="PANTHER" id="PTHR24040">
    <property type="entry name" value="LAMININ G-LIKE DOMAIN-CONTAINING PROTEIN"/>
    <property type="match status" value="1"/>
</dbReference>
<dbReference type="InterPro" id="IPR018097">
    <property type="entry name" value="EGF_Ca-bd_CS"/>
</dbReference>
<dbReference type="InterPro" id="IPR001881">
    <property type="entry name" value="EGF-like_Ca-bd_dom"/>
</dbReference>
<dbReference type="HOGENOM" id="CLU_481759_0_0_1"/>
<keyword evidence="3 8" id="KW-0245">EGF-like domain</keyword>
<evidence type="ECO:0000256" key="6">
    <source>
        <dbReference type="ARBA" id="ARBA00023157"/>
    </source>
</evidence>
<dbReference type="InterPro" id="IPR057774">
    <property type="entry name" value="D8C_UMOD/GP2/OIT3-like"/>
</dbReference>
<evidence type="ECO:0000259" key="9">
    <source>
        <dbReference type="PROSITE" id="PS50026"/>
    </source>
</evidence>
<feature type="disulfide bond" evidence="8">
    <location>
        <begin position="342"/>
        <end position="351"/>
    </location>
</feature>
<dbReference type="PROSITE" id="PS01187">
    <property type="entry name" value="EGF_CA"/>
    <property type="match status" value="3"/>
</dbReference>
<dbReference type="SUPFAM" id="SSF57196">
    <property type="entry name" value="EGF/Laminin"/>
    <property type="match status" value="2"/>
</dbReference>
<dbReference type="InterPro" id="IPR049883">
    <property type="entry name" value="NOTCH1_EGF-like"/>
</dbReference>
<dbReference type="InterPro" id="IPR051145">
    <property type="entry name" value="GAS-SHBG-PROS"/>
</dbReference>
<evidence type="ECO:0000256" key="2">
    <source>
        <dbReference type="ARBA" id="ARBA00022525"/>
    </source>
</evidence>
<name>B3RNP9_TRIAD</name>
<keyword evidence="6 8" id="KW-1015">Disulfide bond</keyword>
<dbReference type="InParanoid" id="B3RNP9"/>
<dbReference type="EMBL" id="DS985242">
    <property type="protein sequence ID" value="EDV27498.1"/>
    <property type="molecule type" value="Genomic_DNA"/>
</dbReference>
<feature type="disulfide bond" evidence="8">
    <location>
        <begin position="511"/>
        <end position="520"/>
    </location>
</feature>
<dbReference type="PROSITE" id="PS00010">
    <property type="entry name" value="ASX_HYDROXYL"/>
    <property type="match status" value="1"/>
</dbReference>
<feature type="domain" description="EGF-like" evidence="9">
    <location>
        <begin position="448"/>
        <end position="484"/>
    </location>
</feature>
<dbReference type="CTD" id="6751102"/>
<feature type="disulfide bond" evidence="8">
    <location>
        <begin position="116"/>
        <end position="126"/>
    </location>
</feature>
<feature type="domain" description="EGF-like" evidence="9">
    <location>
        <begin position="74"/>
        <end position="110"/>
    </location>
</feature>
<organism evidence="10 11">
    <name type="scientific">Trichoplax adhaerens</name>
    <name type="common">Trichoplax reptans</name>
    <dbReference type="NCBI Taxonomy" id="10228"/>
    <lineage>
        <taxon>Eukaryota</taxon>
        <taxon>Metazoa</taxon>
        <taxon>Placozoa</taxon>
        <taxon>Uniplacotomia</taxon>
        <taxon>Trichoplacea</taxon>
        <taxon>Trichoplacidae</taxon>
        <taxon>Trichoplax</taxon>
    </lineage>
</organism>
<dbReference type="PROSITE" id="PS01186">
    <property type="entry name" value="EGF_2"/>
    <property type="match status" value="3"/>
</dbReference>
<keyword evidence="7" id="KW-0325">Glycoprotein</keyword>
<evidence type="ECO:0000256" key="3">
    <source>
        <dbReference type="ARBA" id="ARBA00022536"/>
    </source>
</evidence>